<protein>
    <recommendedName>
        <fullName evidence="1">ABM domain-containing protein</fullName>
    </recommendedName>
</protein>
<dbReference type="Pfam" id="PF03992">
    <property type="entry name" value="ABM"/>
    <property type="match status" value="1"/>
</dbReference>
<comment type="caution">
    <text evidence="2">The sequence shown here is derived from an EMBL/GenBank/DDBJ whole genome shotgun (WGS) entry which is preliminary data.</text>
</comment>
<dbReference type="InterPro" id="IPR011008">
    <property type="entry name" value="Dimeric_a/b-barrel"/>
</dbReference>
<dbReference type="AlphaFoldDB" id="A0AA38LWR5"/>
<dbReference type="Gene3D" id="3.30.70.100">
    <property type="match status" value="1"/>
</dbReference>
<dbReference type="SUPFAM" id="SSF54909">
    <property type="entry name" value="Dimeric alpha+beta barrel"/>
    <property type="match status" value="1"/>
</dbReference>
<dbReference type="PROSITE" id="PS51725">
    <property type="entry name" value="ABM"/>
    <property type="match status" value="1"/>
</dbReference>
<organism evidence="2 3">
    <name type="scientific">Dioszegia hungarica</name>
    <dbReference type="NCBI Taxonomy" id="4972"/>
    <lineage>
        <taxon>Eukaryota</taxon>
        <taxon>Fungi</taxon>
        <taxon>Dikarya</taxon>
        <taxon>Basidiomycota</taxon>
        <taxon>Agaricomycotina</taxon>
        <taxon>Tremellomycetes</taxon>
        <taxon>Tremellales</taxon>
        <taxon>Bulleribasidiaceae</taxon>
        <taxon>Dioszegia</taxon>
    </lineage>
</organism>
<gene>
    <name evidence="2" type="ORF">MKK02DRAFT_45759</name>
</gene>
<dbReference type="InterPro" id="IPR050744">
    <property type="entry name" value="AI-2_Isomerase_LsrG"/>
</dbReference>
<evidence type="ECO:0000313" key="3">
    <source>
        <dbReference type="Proteomes" id="UP001164286"/>
    </source>
</evidence>
<dbReference type="GeneID" id="77732804"/>
<reference evidence="2" key="1">
    <citation type="journal article" date="2022" name="G3 (Bethesda)">
        <title>High quality genome of the basidiomycete yeast Dioszegia hungarica PDD-24b-2 isolated from cloud water.</title>
        <authorList>
            <person name="Jarrige D."/>
            <person name="Haridas S."/>
            <person name="Bleykasten-Grosshans C."/>
            <person name="Joly M."/>
            <person name="Nadalig T."/>
            <person name="Sancelme M."/>
            <person name="Vuilleumier S."/>
            <person name="Grigoriev I.V."/>
            <person name="Amato P."/>
            <person name="Bringel F."/>
        </authorList>
    </citation>
    <scope>NUCLEOTIDE SEQUENCE</scope>
    <source>
        <strain evidence="2">PDD-24b-2</strain>
    </source>
</reference>
<sequence length="115" mass="13294">MSFILVATMLAAEGKTEEIIKALLVPKSRPCNCADPSAILPIVEDSRQERGCLQYQFSQAQDDPRRIMIWEEYESDEAFEEHKRGKNFMAFAARLDELIEGELSLKRFNVLDRFH</sequence>
<evidence type="ECO:0000313" key="2">
    <source>
        <dbReference type="EMBL" id="KAI9637049.1"/>
    </source>
</evidence>
<dbReference type="RefSeq" id="XP_052946826.1">
    <property type="nucleotide sequence ID" value="XM_053093599.1"/>
</dbReference>
<dbReference type="PANTHER" id="PTHR33336">
    <property type="entry name" value="QUINOL MONOOXYGENASE YGIN-RELATED"/>
    <property type="match status" value="1"/>
</dbReference>
<dbReference type="GO" id="GO:0003824">
    <property type="term" value="F:catalytic activity"/>
    <property type="evidence" value="ECO:0007669"/>
    <property type="project" value="TreeGrafter"/>
</dbReference>
<dbReference type="InterPro" id="IPR007138">
    <property type="entry name" value="ABM_dom"/>
</dbReference>
<feature type="domain" description="ABM" evidence="1">
    <location>
        <begin position="3"/>
        <end position="108"/>
    </location>
</feature>
<name>A0AA38LWR5_9TREE</name>
<evidence type="ECO:0000259" key="1">
    <source>
        <dbReference type="PROSITE" id="PS51725"/>
    </source>
</evidence>
<proteinExistence type="predicted"/>
<accession>A0AA38LWR5</accession>
<keyword evidence="3" id="KW-1185">Reference proteome</keyword>
<dbReference type="EMBL" id="JAKWFO010000005">
    <property type="protein sequence ID" value="KAI9637049.1"/>
    <property type="molecule type" value="Genomic_DNA"/>
</dbReference>
<dbReference type="Proteomes" id="UP001164286">
    <property type="component" value="Unassembled WGS sequence"/>
</dbReference>
<dbReference type="PANTHER" id="PTHR33336:SF15">
    <property type="entry name" value="ABM DOMAIN-CONTAINING PROTEIN"/>
    <property type="match status" value="1"/>
</dbReference>